<accession>A0ABS9KXK8</accession>
<feature type="region of interest" description="Disordered" evidence="1">
    <location>
        <begin position="23"/>
        <end position="49"/>
    </location>
</feature>
<organism evidence="4 5">
    <name type="scientific">Terrimonas ginsenosidimutans</name>
    <dbReference type="NCBI Taxonomy" id="2908004"/>
    <lineage>
        <taxon>Bacteria</taxon>
        <taxon>Pseudomonadati</taxon>
        <taxon>Bacteroidota</taxon>
        <taxon>Chitinophagia</taxon>
        <taxon>Chitinophagales</taxon>
        <taxon>Chitinophagaceae</taxon>
        <taxon>Terrimonas</taxon>
    </lineage>
</organism>
<feature type="compositionally biased region" description="Basic and acidic residues" evidence="1">
    <location>
        <begin position="23"/>
        <end position="38"/>
    </location>
</feature>
<feature type="domain" description="DUF4142" evidence="3">
    <location>
        <begin position="52"/>
        <end position="183"/>
    </location>
</feature>
<comment type="caution">
    <text evidence="4">The sequence shown here is derived from an EMBL/GenBank/DDBJ whole genome shotgun (WGS) entry which is preliminary data.</text>
</comment>
<feature type="signal peptide" evidence="2">
    <location>
        <begin position="1"/>
        <end position="17"/>
    </location>
</feature>
<gene>
    <name evidence="4" type="ORF">LZZ85_22395</name>
</gene>
<feature type="compositionally biased region" description="Low complexity" evidence="1">
    <location>
        <begin position="39"/>
        <end position="49"/>
    </location>
</feature>
<protein>
    <submittedName>
        <fullName evidence="4">DUF4142 domain-containing protein</fullName>
    </submittedName>
</protein>
<name>A0ABS9KXK8_9BACT</name>
<evidence type="ECO:0000256" key="2">
    <source>
        <dbReference type="SAM" id="SignalP"/>
    </source>
</evidence>
<dbReference type="Pfam" id="PF13628">
    <property type="entry name" value="DUF4142"/>
    <property type="match status" value="1"/>
</dbReference>
<dbReference type="RefSeq" id="WP_237875600.1">
    <property type="nucleotide sequence ID" value="NZ_JAKLTR010000017.1"/>
</dbReference>
<dbReference type="PANTHER" id="PTHR38593">
    <property type="entry name" value="BLR2558 PROTEIN"/>
    <property type="match status" value="1"/>
</dbReference>
<dbReference type="PROSITE" id="PS51257">
    <property type="entry name" value="PROKAR_LIPOPROTEIN"/>
    <property type="match status" value="1"/>
</dbReference>
<dbReference type="InterPro" id="IPR012347">
    <property type="entry name" value="Ferritin-like"/>
</dbReference>
<reference evidence="4" key="1">
    <citation type="submission" date="2022-01" db="EMBL/GenBank/DDBJ databases">
        <authorList>
            <person name="Jo J.-H."/>
            <person name="Im W.-T."/>
        </authorList>
    </citation>
    <scope>NUCLEOTIDE SEQUENCE</scope>
    <source>
        <strain evidence="4">NA20</strain>
    </source>
</reference>
<evidence type="ECO:0000313" key="4">
    <source>
        <dbReference type="EMBL" id="MCG2617063.1"/>
    </source>
</evidence>
<keyword evidence="2" id="KW-0732">Signal</keyword>
<proteinExistence type="predicted"/>
<sequence>MKRISLLLCLGSMIVFSCNNEGKDPVEKADSANKEARTDTTTMAPAPDAGTSTFLVDAANSGMAEVALSRLALEKSSNTSVKRFADMMVSGHSAVNDQVKEIAVRKNVVLPSDVSEENKKKADDLMKKSGKDFDKEYIDVMIKDHEKAIDLFEKASNNVKDAEVISFATNTLPNLRSHLDSIKVIKKNWK</sequence>
<evidence type="ECO:0000313" key="5">
    <source>
        <dbReference type="Proteomes" id="UP001165367"/>
    </source>
</evidence>
<dbReference type="Gene3D" id="1.20.1260.10">
    <property type="match status" value="1"/>
</dbReference>
<dbReference type="EMBL" id="JAKLTR010000017">
    <property type="protein sequence ID" value="MCG2617063.1"/>
    <property type="molecule type" value="Genomic_DNA"/>
</dbReference>
<dbReference type="Proteomes" id="UP001165367">
    <property type="component" value="Unassembled WGS sequence"/>
</dbReference>
<evidence type="ECO:0000256" key="1">
    <source>
        <dbReference type="SAM" id="MobiDB-lite"/>
    </source>
</evidence>
<evidence type="ECO:0000259" key="3">
    <source>
        <dbReference type="Pfam" id="PF13628"/>
    </source>
</evidence>
<keyword evidence="5" id="KW-1185">Reference proteome</keyword>
<dbReference type="PANTHER" id="PTHR38593:SF1">
    <property type="entry name" value="BLR2558 PROTEIN"/>
    <property type="match status" value="1"/>
</dbReference>
<feature type="chain" id="PRO_5045601586" evidence="2">
    <location>
        <begin position="18"/>
        <end position="190"/>
    </location>
</feature>
<dbReference type="InterPro" id="IPR025419">
    <property type="entry name" value="DUF4142"/>
</dbReference>